<organism evidence="2 3">
    <name type="scientific">Apiospora marii</name>
    <dbReference type="NCBI Taxonomy" id="335849"/>
    <lineage>
        <taxon>Eukaryota</taxon>
        <taxon>Fungi</taxon>
        <taxon>Dikarya</taxon>
        <taxon>Ascomycota</taxon>
        <taxon>Pezizomycotina</taxon>
        <taxon>Sordariomycetes</taxon>
        <taxon>Xylariomycetidae</taxon>
        <taxon>Amphisphaeriales</taxon>
        <taxon>Apiosporaceae</taxon>
        <taxon>Apiospora</taxon>
    </lineage>
</organism>
<comment type="caution">
    <text evidence="2">The sequence shown here is derived from an EMBL/GenBank/DDBJ whole genome shotgun (WGS) entry which is preliminary data.</text>
</comment>
<dbReference type="InterPro" id="IPR001810">
    <property type="entry name" value="F-box_dom"/>
</dbReference>
<dbReference type="Proteomes" id="UP001396898">
    <property type="component" value="Unassembled WGS sequence"/>
</dbReference>
<evidence type="ECO:0000313" key="3">
    <source>
        <dbReference type="Proteomes" id="UP001396898"/>
    </source>
</evidence>
<reference evidence="2 3" key="1">
    <citation type="submission" date="2023-01" db="EMBL/GenBank/DDBJ databases">
        <title>Analysis of 21 Apiospora genomes using comparative genomics revels a genus with tremendous synthesis potential of carbohydrate active enzymes and secondary metabolites.</title>
        <authorList>
            <person name="Sorensen T."/>
        </authorList>
    </citation>
    <scope>NUCLEOTIDE SEQUENCE [LARGE SCALE GENOMIC DNA]</scope>
    <source>
        <strain evidence="2 3">CBS 20057</strain>
    </source>
</reference>
<proteinExistence type="predicted"/>
<evidence type="ECO:0000313" key="2">
    <source>
        <dbReference type="EMBL" id="KAK8008032.1"/>
    </source>
</evidence>
<protein>
    <recommendedName>
        <fullName evidence="1">F-box domain-containing protein</fullName>
    </recommendedName>
</protein>
<dbReference type="EMBL" id="JAQQWI010000016">
    <property type="protein sequence ID" value="KAK8008032.1"/>
    <property type="molecule type" value="Genomic_DNA"/>
</dbReference>
<keyword evidence="3" id="KW-1185">Reference proteome</keyword>
<gene>
    <name evidence="2" type="ORF">PG991_010583</name>
</gene>
<feature type="domain" description="F-box" evidence="1">
    <location>
        <begin position="1"/>
        <end position="49"/>
    </location>
</feature>
<accession>A0ABR1RBQ6</accession>
<sequence>MAKFQDLPTELYLEILHQCHPRDLLTLITASPTIFRLFQWQRSSIIRRLIKRLFAAVPRPPEALSVARLRLLGDRCKSTQEYEKSVRIRFEHLTEPKWGRAYTYVEEWPSDLPTLAVLADICSELDLLTEKVRVEHWDDMILRAESANHTCQSLGRQIVPPPQSLGAETFFVQSALLHYELYCRLYYHGADTLHLDSREYRKRYQYRPFSAHFLPAVQFVYNIHWNSLLELLSHGRPGGTFAHTLPGIQDEATPRVVPTESALHWLLLSEKAKFLRYLTSFGIQLAAKVSQSSPPQRKSLIESTFSEFNKLATCRPRHCFPQPDPYQTDRGRYYWETVQAEFALDERWQQRAAEDDVYRTRREWCMGPWFDKCGPPSELDDLWKWRDSVWRFEQMRDLADRHDRHMQNKYGK</sequence>
<name>A0ABR1RBQ6_9PEZI</name>
<dbReference type="PROSITE" id="PS50181">
    <property type="entry name" value="FBOX"/>
    <property type="match status" value="1"/>
</dbReference>
<evidence type="ECO:0000259" key="1">
    <source>
        <dbReference type="PROSITE" id="PS50181"/>
    </source>
</evidence>